<name>A0A0E9WDU0_ANGAN</name>
<evidence type="ECO:0000313" key="1">
    <source>
        <dbReference type="EMBL" id="JAH88559.1"/>
    </source>
</evidence>
<reference evidence="1" key="2">
    <citation type="journal article" date="2015" name="Fish Shellfish Immunol.">
        <title>Early steps in the European eel (Anguilla anguilla)-Vibrio vulnificus interaction in the gills: Role of the RtxA13 toxin.</title>
        <authorList>
            <person name="Callol A."/>
            <person name="Pajuelo D."/>
            <person name="Ebbesson L."/>
            <person name="Teles M."/>
            <person name="MacKenzie S."/>
            <person name="Amaro C."/>
        </authorList>
    </citation>
    <scope>NUCLEOTIDE SEQUENCE</scope>
</reference>
<reference evidence="1" key="1">
    <citation type="submission" date="2014-11" db="EMBL/GenBank/DDBJ databases">
        <authorList>
            <person name="Amaro Gonzalez C."/>
        </authorList>
    </citation>
    <scope>NUCLEOTIDE SEQUENCE</scope>
</reference>
<protein>
    <submittedName>
        <fullName evidence="1">Uncharacterized protein</fullName>
    </submittedName>
</protein>
<dbReference type="AlphaFoldDB" id="A0A0E9WDU0"/>
<proteinExistence type="predicted"/>
<organism evidence="1">
    <name type="scientific">Anguilla anguilla</name>
    <name type="common">European freshwater eel</name>
    <name type="synonym">Muraena anguilla</name>
    <dbReference type="NCBI Taxonomy" id="7936"/>
    <lineage>
        <taxon>Eukaryota</taxon>
        <taxon>Metazoa</taxon>
        <taxon>Chordata</taxon>
        <taxon>Craniata</taxon>
        <taxon>Vertebrata</taxon>
        <taxon>Euteleostomi</taxon>
        <taxon>Actinopterygii</taxon>
        <taxon>Neopterygii</taxon>
        <taxon>Teleostei</taxon>
        <taxon>Anguilliformes</taxon>
        <taxon>Anguillidae</taxon>
        <taxon>Anguilla</taxon>
    </lineage>
</organism>
<dbReference type="EMBL" id="GBXM01020018">
    <property type="protein sequence ID" value="JAH88559.1"/>
    <property type="molecule type" value="Transcribed_RNA"/>
</dbReference>
<accession>A0A0E9WDU0</accession>
<sequence length="52" mass="5917">MESRTAGRHGGSPQGGPVLCWCKNWSCSRKGEQRLERLKQIILLELQQPKQP</sequence>